<name>A0A428MFX9_9BACT</name>
<organism evidence="1 2">
    <name type="scientific">Edaphobacter aggregans</name>
    <dbReference type="NCBI Taxonomy" id="570835"/>
    <lineage>
        <taxon>Bacteria</taxon>
        <taxon>Pseudomonadati</taxon>
        <taxon>Acidobacteriota</taxon>
        <taxon>Terriglobia</taxon>
        <taxon>Terriglobales</taxon>
        <taxon>Acidobacteriaceae</taxon>
        <taxon>Edaphobacter</taxon>
    </lineage>
</organism>
<evidence type="ECO:0008006" key="3">
    <source>
        <dbReference type="Google" id="ProtNLM"/>
    </source>
</evidence>
<dbReference type="AlphaFoldDB" id="A0A428MFX9"/>
<accession>A0A428MFX9</accession>
<protein>
    <recommendedName>
        <fullName evidence="3">Heme oxygenase-like protein</fullName>
    </recommendedName>
</protein>
<proteinExistence type="predicted"/>
<reference evidence="1 2" key="1">
    <citation type="submission" date="2018-12" db="EMBL/GenBank/DDBJ databases">
        <title>Sequencing of bacterial isolates from soil warming experiment in Harvard Forest, Massachusetts, USA.</title>
        <authorList>
            <person name="Deangelis K."/>
        </authorList>
    </citation>
    <scope>NUCLEOTIDE SEQUENCE [LARGE SCALE GENOMIC DNA]</scope>
    <source>
        <strain evidence="1 2">EB153</strain>
    </source>
</reference>
<dbReference type="SUPFAM" id="SSF48613">
    <property type="entry name" value="Heme oxygenase-like"/>
    <property type="match status" value="1"/>
</dbReference>
<dbReference type="Gene3D" id="1.20.910.10">
    <property type="entry name" value="Heme oxygenase-like"/>
    <property type="match status" value="1"/>
</dbReference>
<dbReference type="Pfam" id="PF14518">
    <property type="entry name" value="Haem_oxygenas_2"/>
    <property type="match status" value="1"/>
</dbReference>
<keyword evidence="2" id="KW-1185">Reference proteome</keyword>
<comment type="caution">
    <text evidence="1">The sequence shown here is derived from an EMBL/GenBank/DDBJ whole genome shotgun (WGS) entry which is preliminary data.</text>
</comment>
<dbReference type="RefSeq" id="WP_125484357.1">
    <property type="nucleotide sequence ID" value="NZ_RSDW01000001.1"/>
</dbReference>
<gene>
    <name evidence="1" type="ORF">EDE15_1131</name>
</gene>
<evidence type="ECO:0000313" key="1">
    <source>
        <dbReference type="EMBL" id="RSL15639.1"/>
    </source>
</evidence>
<dbReference type="EMBL" id="RSDW01000001">
    <property type="protein sequence ID" value="RSL15639.1"/>
    <property type="molecule type" value="Genomic_DNA"/>
</dbReference>
<sequence length="236" mass="25915">MGTVEYLSAAEPVINDPTHSQILWNKIRAAENRLNSSGDRFWNHPNLVELYPQFLIQMHHTMLGGLGLMDFAASRAKAMPHDPVAQIVAPYLTRHLTEEQDHIEWVLADLAVLGVDAKTVRGTAPAAQVVSLIGGQYYWINAGHPVALFGYLILLEGFAPIPHQLDSIMERTGLPSSSFSCLRGHAEDDPSHLADLNHILDSMPLTAEQTKRVGLSMFNTVDTVSSLLDDLSTQAS</sequence>
<dbReference type="Proteomes" id="UP000269669">
    <property type="component" value="Unassembled WGS sequence"/>
</dbReference>
<evidence type="ECO:0000313" key="2">
    <source>
        <dbReference type="Proteomes" id="UP000269669"/>
    </source>
</evidence>
<dbReference type="OrthoDB" id="112625at2"/>
<dbReference type="InterPro" id="IPR016084">
    <property type="entry name" value="Haem_Oase-like_multi-hlx"/>
</dbReference>